<protein>
    <submittedName>
        <fullName evidence="2">Type II secretion system protein F (GspF)</fullName>
    </submittedName>
</protein>
<gene>
    <name evidence="2" type="ORF">EDD59_10846</name>
</gene>
<keyword evidence="1" id="KW-0472">Membrane</keyword>
<proteinExistence type="predicted"/>
<sequence length="412" mass="47346">MSLDMWNSVYRRMSVVFLSVSVLAVLVFFADNNNTPQKNKEGKYVLERGTYGAGDKAIDLEVCLEKEREPLTVTVGEQQYSEEQLPEIFKKGAARLENLILGENTSLDEVRYDLNLIDKIPDSGITVAWETDNYDVVNIMGELQREHLQEEGTPVELRALLSCKDEEAVHTFYANIYPPKLNVKEKELQNLNQQIKKQEESTREDAYLILPDKLDEKPVSWRYAGDSRALGLFVLGIVASGAIYILERQKEKQRKEARQKQLESDYPQLVSQFTLFLGAGMTVRKAWFKMVQEYEKQREEKKIHAAYEEMLYTMHEIQGGVSERECYERFGSRCQLPSYRKFGALLSQNLRKGTKGMSDLLRREAAEAFEERKKQARKKGEEAGTKLLGPMFMMLAIVLIIIVVPAFLTIQI</sequence>
<keyword evidence="3" id="KW-1185">Reference proteome</keyword>
<comment type="caution">
    <text evidence="2">The sequence shown here is derived from an EMBL/GenBank/DDBJ whole genome shotgun (WGS) entry which is preliminary data.</text>
</comment>
<keyword evidence="1" id="KW-0812">Transmembrane</keyword>
<evidence type="ECO:0000313" key="3">
    <source>
        <dbReference type="Proteomes" id="UP000295726"/>
    </source>
</evidence>
<feature type="transmembrane region" description="Helical" evidence="1">
    <location>
        <begin position="229"/>
        <end position="246"/>
    </location>
</feature>
<feature type="transmembrane region" description="Helical" evidence="1">
    <location>
        <begin position="387"/>
        <end position="410"/>
    </location>
</feature>
<dbReference type="RefSeq" id="WP_243117363.1">
    <property type="nucleotide sequence ID" value="NZ_SLZZ01000008.1"/>
</dbReference>
<reference evidence="2 3" key="1">
    <citation type="submission" date="2019-03" db="EMBL/GenBank/DDBJ databases">
        <title>Genomic Encyclopedia of Type Strains, Phase IV (KMG-IV): sequencing the most valuable type-strain genomes for metagenomic binning, comparative biology and taxonomic classification.</title>
        <authorList>
            <person name="Goeker M."/>
        </authorList>
    </citation>
    <scope>NUCLEOTIDE SEQUENCE [LARGE SCALE GENOMIC DNA]</scope>
    <source>
        <strain evidence="2 3">DSM 29489</strain>
    </source>
</reference>
<accession>A0A4R3K9A1</accession>
<dbReference type="PANTHER" id="PTHR35007">
    <property type="entry name" value="INTEGRAL MEMBRANE PROTEIN-RELATED"/>
    <property type="match status" value="1"/>
</dbReference>
<keyword evidence="1" id="KW-1133">Transmembrane helix</keyword>
<dbReference type="Proteomes" id="UP000295726">
    <property type="component" value="Unassembled WGS sequence"/>
</dbReference>
<dbReference type="AlphaFoldDB" id="A0A4R3K9A1"/>
<name>A0A4R3K9A1_9FIRM</name>
<dbReference type="EMBL" id="SLZZ01000008">
    <property type="protein sequence ID" value="TCS79465.1"/>
    <property type="molecule type" value="Genomic_DNA"/>
</dbReference>
<dbReference type="PANTHER" id="PTHR35007:SF4">
    <property type="entry name" value="CONSERVED TRANSMEMBRANE PROTEIN-RELATED"/>
    <property type="match status" value="1"/>
</dbReference>
<evidence type="ECO:0000256" key="1">
    <source>
        <dbReference type="SAM" id="Phobius"/>
    </source>
</evidence>
<evidence type="ECO:0000313" key="2">
    <source>
        <dbReference type="EMBL" id="TCS79465.1"/>
    </source>
</evidence>
<organism evidence="2 3">
    <name type="scientific">Muricomes intestini</name>
    <dbReference type="NCBI Taxonomy" id="1796634"/>
    <lineage>
        <taxon>Bacteria</taxon>
        <taxon>Bacillati</taxon>
        <taxon>Bacillota</taxon>
        <taxon>Clostridia</taxon>
        <taxon>Lachnospirales</taxon>
        <taxon>Lachnospiraceae</taxon>
        <taxon>Muricomes</taxon>
    </lineage>
</organism>